<dbReference type="EC" id="1.11.1.-" evidence="4"/>
<accession>A0A0S4L3J1</accession>
<evidence type="ECO:0000313" key="5">
    <source>
        <dbReference type="Proteomes" id="UP000198736"/>
    </source>
</evidence>
<reference evidence="5" key="1">
    <citation type="submission" date="2015-10" db="EMBL/GenBank/DDBJ databases">
        <authorList>
            <person name="Luecker S."/>
            <person name="Luecker S."/>
        </authorList>
    </citation>
    <scope>NUCLEOTIDE SEQUENCE [LARGE SCALE GENOMIC DNA]</scope>
</reference>
<dbReference type="SUPFAM" id="SSF52833">
    <property type="entry name" value="Thioredoxin-like"/>
    <property type="match status" value="1"/>
</dbReference>
<dbReference type="PROSITE" id="PS51257">
    <property type="entry name" value="PROKAR_LIPOPROTEIN"/>
    <property type="match status" value="1"/>
</dbReference>
<dbReference type="InterPro" id="IPR002065">
    <property type="entry name" value="TPX"/>
</dbReference>
<dbReference type="InterPro" id="IPR050455">
    <property type="entry name" value="Tpx_Peroxidase_subfamily"/>
</dbReference>
<keyword evidence="5" id="KW-1185">Reference proteome</keyword>
<dbReference type="OrthoDB" id="9781543at2"/>
<dbReference type="Pfam" id="PF08534">
    <property type="entry name" value="Redoxin"/>
    <property type="match status" value="1"/>
</dbReference>
<dbReference type="InterPro" id="IPR013740">
    <property type="entry name" value="Redoxin"/>
</dbReference>
<gene>
    <name evidence="4" type="ORF">COMA2_10020</name>
</gene>
<dbReference type="STRING" id="1742973.COMA2_10020"/>
<evidence type="ECO:0000259" key="3">
    <source>
        <dbReference type="PROSITE" id="PS51352"/>
    </source>
</evidence>
<dbReference type="EMBL" id="CZPZ01000001">
    <property type="protein sequence ID" value="CUS31274.1"/>
    <property type="molecule type" value="Genomic_DNA"/>
</dbReference>
<evidence type="ECO:0000256" key="2">
    <source>
        <dbReference type="ARBA" id="ARBA00023284"/>
    </source>
</evidence>
<keyword evidence="4" id="KW-0560">Oxidoreductase</keyword>
<dbReference type="InterPro" id="IPR013766">
    <property type="entry name" value="Thioredoxin_domain"/>
</dbReference>
<keyword evidence="2" id="KW-0676">Redox-active center</keyword>
<dbReference type="PROSITE" id="PS51352">
    <property type="entry name" value="THIOREDOXIN_2"/>
    <property type="match status" value="1"/>
</dbReference>
<name>A0A0S4L3J1_9BACT</name>
<keyword evidence="1" id="KW-1015">Disulfide bond</keyword>
<dbReference type="InterPro" id="IPR036249">
    <property type="entry name" value="Thioredoxin-like_sf"/>
</dbReference>
<dbReference type="Proteomes" id="UP000198736">
    <property type="component" value="Unassembled WGS sequence"/>
</dbReference>
<dbReference type="Gene3D" id="3.40.30.10">
    <property type="entry name" value="Glutaredoxin"/>
    <property type="match status" value="1"/>
</dbReference>
<proteinExistence type="predicted"/>
<dbReference type="CDD" id="cd03014">
    <property type="entry name" value="PRX_Atyp2cys"/>
    <property type="match status" value="1"/>
</dbReference>
<dbReference type="NCBIfam" id="NF001808">
    <property type="entry name" value="PRK00522.1"/>
    <property type="match status" value="1"/>
</dbReference>
<sequence length="221" mass="23681">MRTRYAGFIGATLCFSLGLVGCHTMGGSTGAGFSYKNMPVADGTAVAGEGNKVLFKGNPLALAGNGVKVGDALRDVNVAQNDLSLVNIAQTKGAGKVRIISVVPSLDTPVCEQQTHLLSERNKGLDKMVELITVSVDTPFAQKRFAAEAKIANVTFLSDYRGAEFGKTHGLFLEGPHILTRAVLVVDKTNTIRYLQITPEITQLPDMEEALQFARRLVTES</sequence>
<protein>
    <submittedName>
        <fullName evidence="4">Putative Thiol peroxidase (Modular protein)</fullName>
        <ecNumber evidence="4">1.11.1.-</ecNumber>
    </submittedName>
</protein>
<evidence type="ECO:0000313" key="4">
    <source>
        <dbReference type="EMBL" id="CUS31274.1"/>
    </source>
</evidence>
<dbReference type="GO" id="GO:0008379">
    <property type="term" value="F:thioredoxin peroxidase activity"/>
    <property type="evidence" value="ECO:0007669"/>
    <property type="project" value="InterPro"/>
</dbReference>
<feature type="domain" description="Thioredoxin" evidence="3">
    <location>
        <begin position="67"/>
        <end position="219"/>
    </location>
</feature>
<dbReference type="PANTHER" id="PTHR43110:SF1">
    <property type="entry name" value="THIOL PEROXIDASE"/>
    <property type="match status" value="1"/>
</dbReference>
<organism evidence="4 5">
    <name type="scientific">Candidatus Nitrospira nitrificans</name>
    <dbReference type="NCBI Taxonomy" id="1742973"/>
    <lineage>
        <taxon>Bacteria</taxon>
        <taxon>Pseudomonadati</taxon>
        <taxon>Nitrospirota</taxon>
        <taxon>Nitrospiria</taxon>
        <taxon>Nitrospirales</taxon>
        <taxon>Nitrospiraceae</taxon>
        <taxon>Nitrospira</taxon>
    </lineage>
</organism>
<dbReference type="PANTHER" id="PTHR43110">
    <property type="entry name" value="THIOL PEROXIDASE"/>
    <property type="match status" value="1"/>
</dbReference>
<evidence type="ECO:0000256" key="1">
    <source>
        <dbReference type="ARBA" id="ARBA00023157"/>
    </source>
</evidence>
<dbReference type="AlphaFoldDB" id="A0A0S4L3J1"/>
<keyword evidence="4" id="KW-0575">Peroxidase</keyword>
<dbReference type="RefSeq" id="WP_090893536.1">
    <property type="nucleotide sequence ID" value="NZ_CZPZ01000001.1"/>
</dbReference>